<dbReference type="Proteomes" id="UP000278036">
    <property type="component" value="Unassembled WGS sequence"/>
</dbReference>
<keyword evidence="2" id="KW-0732">Signal</keyword>
<dbReference type="InterPro" id="IPR029058">
    <property type="entry name" value="AB_hydrolase_fold"/>
</dbReference>
<evidence type="ECO:0000256" key="1">
    <source>
        <dbReference type="ARBA" id="ARBA00022801"/>
    </source>
</evidence>
<dbReference type="Pfam" id="PF07859">
    <property type="entry name" value="Abhydrolase_3"/>
    <property type="match status" value="1"/>
</dbReference>
<evidence type="ECO:0000313" key="7">
    <source>
        <dbReference type="Proteomes" id="UP000278036"/>
    </source>
</evidence>
<name>A0A3A9JIR7_9PROT</name>
<dbReference type="PANTHER" id="PTHR48081:SF8">
    <property type="entry name" value="ALPHA_BETA HYDROLASE FOLD-3 DOMAIN-CONTAINING PROTEIN-RELATED"/>
    <property type="match status" value="1"/>
</dbReference>
<feature type="signal peptide" evidence="2">
    <location>
        <begin position="1"/>
        <end position="23"/>
    </location>
</feature>
<comment type="caution">
    <text evidence="4">The sequence shown here is derived from an EMBL/GenBank/DDBJ whole genome shotgun (WGS) entry which is preliminary data.</text>
</comment>
<dbReference type="PANTHER" id="PTHR48081">
    <property type="entry name" value="AB HYDROLASE SUPERFAMILY PROTEIN C4A8.06C"/>
    <property type="match status" value="1"/>
</dbReference>
<dbReference type="Proteomes" id="UP000274097">
    <property type="component" value="Unassembled WGS sequence"/>
</dbReference>
<dbReference type="SUPFAM" id="SSF53474">
    <property type="entry name" value="alpha/beta-Hydrolases"/>
    <property type="match status" value="1"/>
</dbReference>
<dbReference type="EMBL" id="RAQU01000042">
    <property type="protein sequence ID" value="RKK04455.1"/>
    <property type="molecule type" value="Genomic_DNA"/>
</dbReference>
<evidence type="ECO:0000313" key="5">
    <source>
        <dbReference type="EMBL" id="RMI25689.1"/>
    </source>
</evidence>
<evidence type="ECO:0000313" key="4">
    <source>
        <dbReference type="EMBL" id="RKK04455.1"/>
    </source>
</evidence>
<sequence>MRTLTRRASLLVPFGLAALSACASNPAPVASADPTGRADPEMRALLEVWASLKPRPIETLTPAEARRQPTLADAVKLRQRQLGLRTDPRPVPQVRDIEIPGADGSASPLKARVYIPQPEPARGQPLPRLPVIVYYHGGGFVIADLDTYDASARALAADTGAIVLAVHYRQGPEFRFPTAHNDAYAAYLWAVQNAAPLGGDLTRIAVVGESAGGNLAINVAMMAREARAPLPVAMGLIYPLVGTDMTTPSYTQNVRSNPLNAAMMQWFLNNYSGGDAAERMDPRLNVVGNAELRGLPKAVIVTAEIDPLRSEGQMLAQKLQQSGVQVAYRDYEGVTHEFFGADPAVLSKAGDAQRFVAGELQAAFAAPAAAVVVPRQQRGRRAPGT</sequence>
<dbReference type="GO" id="GO:0016787">
    <property type="term" value="F:hydrolase activity"/>
    <property type="evidence" value="ECO:0007669"/>
    <property type="project" value="UniProtKB-KW"/>
</dbReference>
<evidence type="ECO:0000259" key="3">
    <source>
        <dbReference type="Pfam" id="PF07859"/>
    </source>
</evidence>
<dbReference type="InterPro" id="IPR013094">
    <property type="entry name" value="AB_hydrolase_3"/>
</dbReference>
<organism evidence="4 7">
    <name type="scientific">Teichococcus wenyumeiae</name>
    <dbReference type="NCBI Taxonomy" id="2478470"/>
    <lineage>
        <taxon>Bacteria</taxon>
        <taxon>Pseudomonadati</taxon>
        <taxon>Pseudomonadota</taxon>
        <taxon>Alphaproteobacteria</taxon>
        <taxon>Acetobacterales</taxon>
        <taxon>Roseomonadaceae</taxon>
        <taxon>Roseomonas</taxon>
    </lineage>
</organism>
<evidence type="ECO:0000256" key="2">
    <source>
        <dbReference type="SAM" id="SignalP"/>
    </source>
</evidence>
<keyword evidence="1 4" id="KW-0378">Hydrolase</keyword>
<feature type="domain" description="Alpha/beta hydrolase fold-3" evidence="3">
    <location>
        <begin position="132"/>
        <end position="339"/>
    </location>
</feature>
<dbReference type="InParanoid" id="A0A3A9JIR7"/>
<dbReference type="InterPro" id="IPR050300">
    <property type="entry name" value="GDXG_lipolytic_enzyme"/>
</dbReference>
<gene>
    <name evidence="4" type="ORF">D6Z83_09165</name>
    <name evidence="5" type="ORF">EBE87_08265</name>
</gene>
<proteinExistence type="predicted"/>
<keyword evidence="6" id="KW-1185">Reference proteome</keyword>
<accession>A0A3A9JIR7</accession>
<dbReference type="PROSITE" id="PS51257">
    <property type="entry name" value="PROKAR_LIPOPROTEIN"/>
    <property type="match status" value="1"/>
</dbReference>
<protein>
    <submittedName>
        <fullName evidence="4">Alpha/beta hydrolase</fullName>
    </submittedName>
</protein>
<dbReference type="OrthoDB" id="9806180at2"/>
<feature type="chain" id="PRO_5017461302" evidence="2">
    <location>
        <begin position="24"/>
        <end position="385"/>
    </location>
</feature>
<reference evidence="4 7" key="1">
    <citation type="submission" date="2018-09" db="EMBL/GenBank/DDBJ databases">
        <title>Roseomonas sp. nov., isolated from feces of Tibetan antelopes in the Qinghai-Tibet plateau, China.</title>
        <authorList>
            <person name="Tian Z."/>
        </authorList>
    </citation>
    <scope>NUCLEOTIDE SEQUENCE [LARGE SCALE GENOMIC DNA]</scope>
    <source>
        <strain evidence="5 6">Z23</strain>
        <strain evidence="4 7">Z24</strain>
    </source>
</reference>
<dbReference type="Gene3D" id="3.40.50.1820">
    <property type="entry name" value="alpha/beta hydrolase"/>
    <property type="match status" value="1"/>
</dbReference>
<dbReference type="RefSeq" id="WP_120638020.1">
    <property type="nucleotide sequence ID" value="NZ_RAQU01000042.1"/>
</dbReference>
<dbReference type="AlphaFoldDB" id="A0A3A9JIR7"/>
<evidence type="ECO:0000313" key="6">
    <source>
        <dbReference type="Proteomes" id="UP000274097"/>
    </source>
</evidence>
<dbReference type="EMBL" id="RFLX01000004">
    <property type="protein sequence ID" value="RMI25689.1"/>
    <property type="molecule type" value="Genomic_DNA"/>
</dbReference>